<accession>A0A0F9F4W8</accession>
<organism evidence="1">
    <name type="scientific">marine sediment metagenome</name>
    <dbReference type="NCBI Taxonomy" id="412755"/>
    <lineage>
        <taxon>unclassified sequences</taxon>
        <taxon>metagenomes</taxon>
        <taxon>ecological metagenomes</taxon>
    </lineage>
</organism>
<dbReference type="EMBL" id="LAZR01022550">
    <property type="protein sequence ID" value="KKL81474.1"/>
    <property type="molecule type" value="Genomic_DNA"/>
</dbReference>
<dbReference type="AlphaFoldDB" id="A0A0F9F4W8"/>
<gene>
    <name evidence="1" type="ORF">LCGC14_1994400</name>
</gene>
<protein>
    <submittedName>
        <fullName evidence="1">Uncharacterized protein</fullName>
    </submittedName>
</protein>
<sequence length="368" mass="39092">MALQDSGPIAFPPMFFNDRIGRGSTAFSDTLIDAPGEKWGCVFRCPKTGTLGKVGIKFDAVTAAEDFRISFQDVDLTNGNPDDTDDQFRDIPSASISAGTWVKTGLITSDGTDVGAKRSVTKGDLLAIVGTFPAAVGSLEIRSFDIASPILVTNDTYVLFHNATSWAKDASVKLVSVALEYDDGSYAFIGNTWPFTGEEIGLFNNTDTPDEKALRFQVPFKCRAWGCWIPVEVDGATDIVLYDSADVVKATISLNPDVRLNSSQVAYFLPFATPVTLDINSTYRLAIKPTSTTDIRAMSVIVDEVAIMDQLSGGQSVYYSERTNGGAWTDTTTKRMLAGIILDQLDDGVGGGGGGVGKLAGLGGGLAG</sequence>
<proteinExistence type="predicted"/>
<name>A0A0F9F4W8_9ZZZZ</name>
<reference evidence="1" key="1">
    <citation type="journal article" date="2015" name="Nature">
        <title>Complex archaea that bridge the gap between prokaryotes and eukaryotes.</title>
        <authorList>
            <person name="Spang A."/>
            <person name="Saw J.H."/>
            <person name="Jorgensen S.L."/>
            <person name="Zaremba-Niedzwiedzka K."/>
            <person name="Martijn J."/>
            <person name="Lind A.E."/>
            <person name="van Eijk R."/>
            <person name="Schleper C."/>
            <person name="Guy L."/>
            <person name="Ettema T.J."/>
        </authorList>
    </citation>
    <scope>NUCLEOTIDE SEQUENCE</scope>
</reference>
<evidence type="ECO:0000313" key="1">
    <source>
        <dbReference type="EMBL" id="KKL81474.1"/>
    </source>
</evidence>
<comment type="caution">
    <text evidence="1">The sequence shown here is derived from an EMBL/GenBank/DDBJ whole genome shotgun (WGS) entry which is preliminary data.</text>
</comment>